<dbReference type="Gene3D" id="1.10.238.10">
    <property type="entry name" value="EF-hand"/>
    <property type="match status" value="1"/>
</dbReference>
<keyword evidence="5" id="KW-1185">Reference proteome</keyword>
<dbReference type="InterPro" id="IPR011992">
    <property type="entry name" value="EF-hand-dom_pair"/>
</dbReference>
<evidence type="ECO:0000313" key="5">
    <source>
        <dbReference type="Proteomes" id="UP000007110"/>
    </source>
</evidence>
<dbReference type="Proteomes" id="UP000007110">
    <property type="component" value="Unassembled WGS sequence"/>
</dbReference>
<dbReference type="GeneID" id="100892039"/>
<dbReference type="CDD" id="cd00051">
    <property type="entry name" value="EFh"/>
    <property type="match status" value="1"/>
</dbReference>
<protein>
    <recommendedName>
        <fullName evidence="3">EF-hand domain-containing protein</fullName>
    </recommendedName>
</protein>
<evidence type="ECO:0000313" key="4">
    <source>
        <dbReference type="EnsemblMetazoa" id="XP_030831594"/>
    </source>
</evidence>
<evidence type="ECO:0000256" key="2">
    <source>
        <dbReference type="SAM" id="MobiDB-lite"/>
    </source>
</evidence>
<dbReference type="SMART" id="SM00054">
    <property type="entry name" value="EFh"/>
    <property type="match status" value="2"/>
</dbReference>
<evidence type="ECO:0000259" key="3">
    <source>
        <dbReference type="PROSITE" id="PS50222"/>
    </source>
</evidence>
<name>A0A7M7N5S7_STRPU</name>
<reference evidence="5" key="1">
    <citation type="submission" date="2015-02" db="EMBL/GenBank/DDBJ databases">
        <title>Genome sequencing for Strongylocentrotus purpuratus.</title>
        <authorList>
            <person name="Murali S."/>
            <person name="Liu Y."/>
            <person name="Vee V."/>
            <person name="English A."/>
            <person name="Wang M."/>
            <person name="Skinner E."/>
            <person name="Han Y."/>
            <person name="Muzny D.M."/>
            <person name="Worley K.C."/>
            <person name="Gibbs R.A."/>
        </authorList>
    </citation>
    <scope>NUCLEOTIDE SEQUENCE</scope>
</reference>
<dbReference type="RefSeq" id="XP_030831594.1">
    <property type="nucleotide sequence ID" value="XM_030975734.1"/>
</dbReference>
<dbReference type="OMA" id="ECPILLC"/>
<dbReference type="SUPFAM" id="SSF47473">
    <property type="entry name" value="EF-hand"/>
    <property type="match status" value="1"/>
</dbReference>
<feature type="compositionally biased region" description="Basic residues" evidence="2">
    <location>
        <begin position="1"/>
        <end position="19"/>
    </location>
</feature>
<dbReference type="Pfam" id="PF13499">
    <property type="entry name" value="EF-hand_7"/>
    <property type="match status" value="1"/>
</dbReference>
<dbReference type="EnsemblMetazoa" id="XM_030975734">
    <property type="protein sequence ID" value="XP_030831594"/>
    <property type="gene ID" value="LOC100892039"/>
</dbReference>
<evidence type="ECO:0000256" key="1">
    <source>
        <dbReference type="ARBA" id="ARBA00022837"/>
    </source>
</evidence>
<dbReference type="AlphaFoldDB" id="A0A7M7N5S7"/>
<dbReference type="PROSITE" id="PS00018">
    <property type="entry name" value="EF_HAND_1"/>
    <property type="match status" value="1"/>
</dbReference>
<dbReference type="PROSITE" id="PS50222">
    <property type="entry name" value="EF_HAND_2"/>
    <property type="match status" value="1"/>
</dbReference>
<proteinExistence type="predicted"/>
<sequence>MPAKKKGKGKKKGGKKKPKLTKEERIQLKLNKACALITDQKDVYQNFLDRMERWLASNNLKAKELYQRFDKNGDGVLSYDEFKAGMLDLDAPCNAIELEVLARRLDKDSNSTIDYREFSKGLFASESELSMEEPPSLVTRQALCHPGCSLGHWRDHIERHPRYVRVHFRSITFDHLKLYPGHFSEVVLSHSTILSLCGIIKEELSLTTTTLLIYHDKTKDALALDPARTLEDYGIKGNTREDPQEVVLFYNYTTEFHDCSLLSADYYFIK</sequence>
<feature type="region of interest" description="Disordered" evidence="2">
    <location>
        <begin position="1"/>
        <end position="22"/>
    </location>
</feature>
<feature type="domain" description="EF-hand" evidence="3">
    <location>
        <begin position="57"/>
        <end position="92"/>
    </location>
</feature>
<dbReference type="OrthoDB" id="418595at2759"/>
<organism evidence="4 5">
    <name type="scientific">Strongylocentrotus purpuratus</name>
    <name type="common">Purple sea urchin</name>
    <dbReference type="NCBI Taxonomy" id="7668"/>
    <lineage>
        <taxon>Eukaryota</taxon>
        <taxon>Metazoa</taxon>
        <taxon>Echinodermata</taxon>
        <taxon>Eleutherozoa</taxon>
        <taxon>Echinozoa</taxon>
        <taxon>Echinoidea</taxon>
        <taxon>Euechinoidea</taxon>
        <taxon>Echinacea</taxon>
        <taxon>Camarodonta</taxon>
        <taxon>Echinidea</taxon>
        <taxon>Strongylocentrotidae</taxon>
        <taxon>Strongylocentrotus</taxon>
    </lineage>
</organism>
<dbReference type="KEGG" id="spu:100892039"/>
<dbReference type="InterPro" id="IPR002048">
    <property type="entry name" value="EF_hand_dom"/>
</dbReference>
<dbReference type="InParanoid" id="A0A7M7N5S7"/>
<reference evidence="4" key="2">
    <citation type="submission" date="2021-01" db="UniProtKB">
        <authorList>
            <consortium name="EnsemblMetazoa"/>
        </authorList>
    </citation>
    <scope>IDENTIFICATION</scope>
</reference>
<keyword evidence="1" id="KW-0106">Calcium</keyword>
<accession>A0A7M7N5S7</accession>
<dbReference type="GO" id="GO:0005509">
    <property type="term" value="F:calcium ion binding"/>
    <property type="evidence" value="ECO:0007669"/>
    <property type="project" value="InterPro"/>
</dbReference>
<dbReference type="InterPro" id="IPR018247">
    <property type="entry name" value="EF_Hand_1_Ca_BS"/>
</dbReference>